<proteinExistence type="predicted"/>
<protein>
    <submittedName>
        <fullName evidence="2">Uncharacterized protein</fullName>
    </submittedName>
</protein>
<gene>
    <name evidence="2" type="ORF">PTSG_08417</name>
</gene>
<feature type="compositionally biased region" description="Acidic residues" evidence="1">
    <location>
        <begin position="127"/>
        <end position="142"/>
    </location>
</feature>
<feature type="compositionally biased region" description="Low complexity" evidence="1">
    <location>
        <begin position="294"/>
        <end position="308"/>
    </location>
</feature>
<feature type="compositionally biased region" description="Basic residues" evidence="1">
    <location>
        <begin position="352"/>
        <end position="369"/>
    </location>
</feature>
<feature type="region of interest" description="Disordered" evidence="1">
    <location>
        <begin position="118"/>
        <end position="426"/>
    </location>
</feature>
<accession>F2UJM4</accession>
<dbReference type="KEGG" id="sre:PTSG_08417"/>
<dbReference type="InParanoid" id="F2UJM4"/>
<organism evidence="3">
    <name type="scientific">Salpingoeca rosetta (strain ATCC 50818 / BSB-021)</name>
    <dbReference type="NCBI Taxonomy" id="946362"/>
    <lineage>
        <taxon>Eukaryota</taxon>
        <taxon>Choanoflagellata</taxon>
        <taxon>Craspedida</taxon>
        <taxon>Salpingoecidae</taxon>
        <taxon>Salpingoeca</taxon>
    </lineage>
</organism>
<feature type="compositionally biased region" description="Polar residues" evidence="1">
    <location>
        <begin position="381"/>
        <end position="394"/>
    </location>
</feature>
<evidence type="ECO:0000313" key="2">
    <source>
        <dbReference type="EMBL" id="EGD77323.1"/>
    </source>
</evidence>
<sequence>MDGGGGADVEWILPHVSFSQVTAAKARRGAQQQAGTMNSIIKTLQAAAATEGDEDSHGDGPPTPRESLKWTLAANPVTMEACMSMSPLCAQARQARRAAVLEMQGDIANWRAQLDAARRSPTSLFDDANDNDNDDDDDDGDDDGHMNERVSRSQRRRRHSKGVHHVGRVSCDDGNGGGYDGGGGGGGVGVGEVMDDEDSENKRYENVPTSQERAHHGGGSTPSSCHSSQSQQHAKPQPQPQPLQPPQPRLSHKQPPATARIPHQPQHHQHQRAVVRQPQQPQQPQHYEDTFRVSTAHAAPSASSLPSSQNHRQLHHHATTRQQHSTNAGPSQAGTESRKRTYTREEIEAKKMKAMINRKRMQALRRKRAREQQRLAHTAHTARQQQSQHLYASASQQQHQRQQHDSRPSSQQQPPQLPQQHRHPRW</sequence>
<evidence type="ECO:0000256" key="1">
    <source>
        <dbReference type="SAM" id="MobiDB-lite"/>
    </source>
</evidence>
<reference evidence="2" key="1">
    <citation type="submission" date="2009-08" db="EMBL/GenBank/DDBJ databases">
        <title>Annotation of Salpingoeca rosetta.</title>
        <authorList>
            <consortium name="The Broad Institute Genome Sequencing Platform"/>
            <person name="Russ C."/>
            <person name="Cuomo C."/>
            <person name="Burger G."/>
            <person name="Gray M.W."/>
            <person name="Holland P.W.H."/>
            <person name="King N."/>
            <person name="Lang F.B.F."/>
            <person name="Roger A.J."/>
            <person name="Ruiz-Trillo I."/>
            <person name="Young S.K."/>
            <person name="Zeng Q."/>
            <person name="Gargeya S."/>
            <person name="Alvarado L."/>
            <person name="Berlin A."/>
            <person name="Chapman S.B."/>
            <person name="Chen Z."/>
            <person name="Freedman E."/>
            <person name="Gellesch M."/>
            <person name="Goldberg J."/>
            <person name="Griggs A."/>
            <person name="Gujja S."/>
            <person name="Heilman E."/>
            <person name="Heiman D."/>
            <person name="Howarth C."/>
            <person name="Mehta T."/>
            <person name="Neiman D."/>
            <person name="Pearson M."/>
            <person name="Roberts A."/>
            <person name="Saif S."/>
            <person name="Shea T."/>
            <person name="Shenoy N."/>
            <person name="Sisk P."/>
            <person name="Stolte C."/>
            <person name="Sykes S."/>
            <person name="White J."/>
            <person name="Yandava C."/>
            <person name="Haas B."/>
            <person name="Nusbaum C."/>
            <person name="Birren B."/>
        </authorList>
    </citation>
    <scope>NUCLEOTIDE SEQUENCE [LARGE SCALE GENOMIC DNA]</scope>
    <source>
        <strain evidence="2">ATCC 50818</strain>
    </source>
</reference>
<dbReference type="RefSeq" id="XP_004990667.1">
    <property type="nucleotide sequence ID" value="XM_004990610.1"/>
</dbReference>
<dbReference type="AlphaFoldDB" id="F2UJM4"/>
<feature type="compositionally biased region" description="Pro residues" evidence="1">
    <location>
        <begin position="237"/>
        <end position="248"/>
    </location>
</feature>
<feature type="compositionally biased region" description="Basic and acidic residues" evidence="1">
    <location>
        <begin position="336"/>
        <end position="351"/>
    </location>
</feature>
<dbReference type="Proteomes" id="UP000007799">
    <property type="component" value="Unassembled WGS sequence"/>
</dbReference>
<feature type="region of interest" description="Disordered" evidence="1">
    <location>
        <begin position="46"/>
        <end position="67"/>
    </location>
</feature>
<feature type="compositionally biased region" description="Low complexity" evidence="1">
    <location>
        <begin position="274"/>
        <end position="285"/>
    </location>
</feature>
<evidence type="ECO:0000313" key="3">
    <source>
        <dbReference type="Proteomes" id="UP000007799"/>
    </source>
</evidence>
<feature type="compositionally biased region" description="Polar residues" evidence="1">
    <location>
        <begin position="320"/>
        <end position="335"/>
    </location>
</feature>
<keyword evidence="3" id="KW-1185">Reference proteome</keyword>
<name>F2UJM4_SALR5</name>
<dbReference type="GeneID" id="16071225"/>
<feature type="compositionally biased region" description="Gly residues" evidence="1">
    <location>
        <begin position="174"/>
        <end position="190"/>
    </location>
</feature>
<feature type="compositionally biased region" description="Low complexity" evidence="1">
    <location>
        <begin position="221"/>
        <end position="236"/>
    </location>
</feature>
<dbReference type="EMBL" id="GL832977">
    <property type="protein sequence ID" value="EGD77323.1"/>
    <property type="molecule type" value="Genomic_DNA"/>
</dbReference>
<feature type="compositionally biased region" description="Basic residues" evidence="1">
    <location>
        <begin position="152"/>
        <end position="167"/>
    </location>
</feature>